<sequence length="163" mass="18114">MKKILSLIAVATCMVWLSVRANNGNVATKEDPKNDPENKSAFAANPLLLNGKSLNYETFWLYSQGTLAVVSGNPESEEAVKIPFYVYLNREGFPVREGASNSRQIVYSVDVAKILASARPGDELIIEPARKTDSQARRIIRLRPIIWPFPQNWLPKPAKGQGC</sequence>
<feature type="chain" id="PRO_5037552471" evidence="1">
    <location>
        <begin position="22"/>
        <end position="163"/>
    </location>
</feature>
<evidence type="ECO:0000313" key="3">
    <source>
        <dbReference type="Proteomes" id="UP000598820"/>
    </source>
</evidence>
<proteinExistence type="predicted"/>
<dbReference type="Proteomes" id="UP000598820">
    <property type="component" value="Unassembled WGS sequence"/>
</dbReference>
<name>A0A927GA30_9BACT</name>
<evidence type="ECO:0000313" key="2">
    <source>
        <dbReference type="EMBL" id="MBD2705217.1"/>
    </source>
</evidence>
<comment type="caution">
    <text evidence="2">The sequence shown here is derived from an EMBL/GenBank/DDBJ whole genome shotgun (WGS) entry which is preliminary data.</text>
</comment>
<reference evidence="2" key="1">
    <citation type="submission" date="2020-09" db="EMBL/GenBank/DDBJ databases">
        <authorList>
            <person name="Kim M.K."/>
        </authorList>
    </citation>
    <scope>NUCLEOTIDE SEQUENCE</scope>
    <source>
        <strain evidence="2">BT702</strain>
    </source>
</reference>
<dbReference type="EMBL" id="JACWZY010000048">
    <property type="protein sequence ID" value="MBD2705217.1"/>
    <property type="molecule type" value="Genomic_DNA"/>
</dbReference>
<dbReference type="AlphaFoldDB" id="A0A927GA30"/>
<dbReference type="RefSeq" id="WP_190892436.1">
    <property type="nucleotide sequence ID" value="NZ_JACWZY010000048.1"/>
</dbReference>
<protein>
    <submittedName>
        <fullName evidence="2">Uncharacterized protein</fullName>
    </submittedName>
</protein>
<feature type="signal peptide" evidence="1">
    <location>
        <begin position="1"/>
        <end position="21"/>
    </location>
</feature>
<organism evidence="2 3">
    <name type="scientific">Spirosoma profusum</name>
    <dbReference type="NCBI Taxonomy" id="2771354"/>
    <lineage>
        <taxon>Bacteria</taxon>
        <taxon>Pseudomonadati</taxon>
        <taxon>Bacteroidota</taxon>
        <taxon>Cytophagia</taxon>
        <taxon>Cytophagales</taxon>
        <taxon>Cytophagaceae</taxon>
        <taxon>Spirosoma</taxon>
    </lineage>
</organism>
<accession>A0A927GA30</accession>
<evidence type="ECO:0000256" key="1">
    <source>
        <dbReference type="SAM" id="SignalP"/>
    </source>
</evidence>
<keyword evidence="3" id="KW-1185">Reference proteome</keyword>
<keyword evidence="1" id="KW-0732">Signal</keyword>
<gene>
    <name evidence="2" type="ORF">IC229_31640</name>
</gene>